<dbReference type="EMBL" id="JADMKU010000002">
    <property type="protein sequence ID" value="MBR9650249.1"/>
    <property type="molecule type" value="Genomic_DNA"/>
</dbReference>
<proteinExistence type="predicted"/>
<accession>A0ABS5HMV0</accession>
<dbReference type="Pfam" id="PF13671">
    <property type="entry name" value="AAA_33"/>
    <property type="match status" value="1"/>
</dbReference>
<dbReference type="InterPro" id="IPR027417">
    <property type="entry name" value="P-loop_NTPase"/>
</dbReference>
<dbReference type="RefSeq" id="WP_212699752.1">
    <property type="nucleotide sequence ID" value="NZ_JADMKU010000002.1"/>
</dbReference>
<gene>
    <name evidence="2" type="ORF">IT775_03805</name>
</gene>
<evidence type="ECO:0000313" key="3">
    <source>
        <dbReference type="Proteomes" id="UP001195941"/>
    </source>
</evidence>
<keyword evidence="3" id="KW-1185">Reference proteome</keyword>
<dbReference type="SUPFAM" id="SSF52540">
    <property type="entry name" value="P-loop containing nucleoside triphosphate hydrolases"/>
    <property type="match status" value="1"/>
</dbReference>
<evidence type="ECO:0000313" key="2">
    <source>
        <dbReference type="EMBL" id="MBR9650249.1"/>
    </source>
</evidence>
<comment type="caution">
    <text evidence="2">The sequence shown here is derived from an EMBL/GenBank/DDBJ whole genome shotgun (WGS) entry which is preliminary data.</text>
</comment>
<protein>
    <submittedName>
        <fullName evidence="2">AAA family ATPase</fullName>
    </submittedName>
</protein>
<name>A0ABS5HMV0_9RHOB</name>
<sequence>MNQFSETWKPGIAVAPESGPIIEFFGLPGSGKTTVARKLHAMLSATQPDLIFAPALLGDGAGAAARATSKLGLILSDLGHDGAGRDAVRLAMAIRQPRLRDKFRAVFGIATMMSLYARLERRGLSAVLDQGLLQALWSVQLRTEDDGCRALVRECLSNAAGTGRVYVSVETPARICIDRLAARHSKHSRLQKLGTADADRTWERAEFLRRALLRDLQTAGRRHGVAPRIIVIDGTTDATDTTGQIVAQLRENRPAHRPHRPHRKTEHQEMKA</sequence>
<reference evidence="2 3" key="1">
    <citation type="journal article" date="2021" name="Arch. Microbiol.">
        <title>Thalassobius aquimarinus sp. nov., isolated from the Sea of Japan seashore.</title>
        <authorList>
            <person name="Kurilenko V.V."/>
            <person name="Romanenko L.A."/>
            <person name="Chernysheva N.Y."/>
            <person name="Velansky P.V."/>
            <person name="Tekutyeva L.A."/>
            <person name="Isaeva M.P."/>
            <person name="Mikhailov V.V."/>
        </authorList>
    </citation>
    <scope>NUCLEOTIDE SEQUENCE [LARGE SCALE GENOMIC DNA]</scope>
    <source>
        <strain evidence="2 3">KMM 8518</strain>
    </source>
</reference>
<organism evidence="2 3">
    <name type="scientific">Thalassovita aquimarina</name>
    <dbReference type="NCBI Taxonomy" id="2785917"/>
    <lineage>
        <taxon>Bacteria</taxon>
        <taxon>Pseudomonadati</taxon>
        <taxon>Pseudomonadota</taxon>
        <taxon>Alphaproteobacteria</taxon>
        <taxon>Rhodobacterales</taxon>
        <taxon>Roseobacteraceae</taxon>
        <taxon>Thalassovita</taxon>
    </lineage>
</organism>
<dbReference type="Proteomes" id="UP001195941">
    <property type="component" value="Unassembled WGS sequence"/>
</dbReference>
<feature type="region of interest" description="Disordered" evidence="1">
    <location>
        <begin position="249"/>
        <end position="272"/>
    </location>
</feature>
<dbReference type="Gene3D" id="3.40.50.300">
    <property type="entry name" value="P-loop containing nucleotide triphosphate hydrolases"/>
    <property type="match status" value="1"/>
</dbReference>
<evidence type="ECO:0000256" key="1">
    <source>
        <dbReference type="SAM" id="MobiDB-lite"/>
    </source>
</evidence>
<feature type="compositionally biased region" description="Basic residues" evidence="1">
    <location>
        <begin position="255"/>
        <end position="265"/>
    </location>
</feature>